<comment type="subcellular location">
    <subcellularLocation>
        <location evidence="1 6">Nucleus</location>
    </subcellularLocation>
</comment>
<comment type="function">
    <text evidence="6">TFIIA is a component of the transcription machinery of RNA polymerase II and plays an important role in transcriptional activation.</text>
</comment>
<dbReference type="InterPro" id="IPR009088">
    <property type="entry name" value="TFIIA_b-brl"/>
</dbReference>
<dbReference type="InterPro" id="IPR009083">
    <property type="entry name" value="TFIIA_a-hlx"/>
</dbReference>
<dbReference type="InterPro" id="IPR003194">
    <property type="entry name" value="TFIIA_gsu"/>
</dbReference>
<reference evidence="10" key="1">
    <citation type="submission" date="2022-11" db="UniProtKB">
        <authorList>
            <consortium name="WormBaseParasite"/>
        </authorList>
    </citation>
    <scope>IDENTIFICATION</scope>
</reference>
<dbReference type="FunFam" id="2.30.18.10:FF:000001">
    <property type="entry name" value="Transcription initiation factor IIA subunit 2"/>
    <property type="match status" value="1"/>
</dbReference>
<keyword evidence="4 6" id="KW-0804">Transcription</keyword>
<dbReference type="SUPFAM" id="SSF47396">
    <property type="entry name" value="Transcription factor IIA (TFIIA), alpha-helical domain"/>
    <property type="match status" value="1"/>
</dbReference>
<dbReference type="Pfam" id="PF02751">
    <property type="entry name" value="TFIIA_gamma_C"/>
    <property type="match status" value="1"/>
</dbReference>
<protein>
    <recommendedName>
        <fullName evidence="6">Transcription initiation factor IIA subunit 2</fullName>
    </recommendedName>
</protein>
<dbReference type="SUPFAM" id="SSF50784">
    <property type="entry name" value="Transcription factor IIA (TFIIA), beta-barrel domain"/>
    <property type="match status" value="1"/>
</dbReference>
<evidence type="ECO:0000256" key="2">
    <source>
        <dbReference type="ARBA" id="ARBA00007675"/>
    </source>
</evidence>
<evidence type="ECO:0000256" key="3">
    <source>
        <dbReference type="ARBA" id="ARBA00023015"/>
    </source>
</evidence>
<proteinExistence type="inferred from homology"/>
<dbReference type="Gene3D" id="1.10.287.190">
    <property type="entry name" value="Transcription factor IIA gamma subunit, alpha-helical domain"/>
    <property type="match status" value="1"/>
</dbReference>
<dbReference type="InterPro" id="IPR015872">
    <property type="entry name" value="TFIIA_gsu_N"/>
</dbReference>
<keyword evidence="3 6" id="KW-0805">Transcription regulation</keyword>
<dbReference type="Pfam" id="PF02268">
    <property type="entry name" value="TFIIA_gamma_N"/>
    <property type="match status" value="1"/>
</dbReference>
<name>A0A914XQ23_9BILA</name>
<feature type="domain" description="Transcription initiation factor IIA gamma subunit C-terminal" evidence="8">
    <location>
        <begin position="61"/>
        <end position="103"/>
    </location>
</feature>
<dbReference type="InterPro" id="IPR015871">
    <property type="entry name" value="TFIIA_gsu_C"/>
</dbReference>
<dbReference type="AlphaFoldDB" id="A0A914XQ23"/>
<dbReference type="GO" id="GO:0005672">
    <property type="term" value="C:transcription factor TFIIA complex"/>
    <property type="evidence" value="ECO:0007669"/>
    <property type="project" value="InterPro"/>
</dbReference>
<evidence type="ECO:0000313" key="9">
    <source>
        <dbReference type="Proteomes" id="UP000887566"/>
    </source>
</evidence>
<dbReference type="FunFam" id="1.10.287.190:FF:000001">
    <property type="entry name" value="Transcription initiation factor IIA subunit 2"/>
    <property type="match status" value="1"/>
</dbReference>
<dbReference type="Proteomes" id="UP000887566">
    <property type="component" value="Unplaced"/>
</dbReference>
<dbReference type="GO" id="GO:0006367">
    <property type="term" value="P:transcription initiation at RNA polymerase II promoter"/>
    <property type="evidence" value="ECO:0007669"/>
    <property type="project" value="InterPro"/>
</dbReference>
<evidence type="ECO:0000256" key="5">
    <source>
        <dbReference type="ARBA" id="ARBA00023242"/>
    </source>
</evidence>
<dbReference type="PANTHER" id="PTHR10966">
    <property type="entry name" value="TRANSCRIPTION INITIATION FACTOR IIA SUBUNIT 2"/>
    <property type="match status" value="1"/>
</dbReference>
<evidence type="ECO:0000259" key="8">
    <source>
        <dbReference type="Pfam" id="PF02751"/>
    </source>
</evidence>
<comment type="similarity">
    <text evidence="2 6">Belongs to the TFIIA subunit 2 family.</text>
</comment>
<feature type="domain" description="Transcription initiation factor IIA gamma subunit N-terminal" evidence="7">
    <location>
        <begin position="3"/>
        <end position="48"/>
    </location>
</feature>
<dbReference type="CDD" id="cd10145">
    <property type="entry name" value="TFIIA_gamma_N"/>
    <property type="match status" value="1"/>
</dbReference>
<sequence>MAYQMYRSTTLGDALQKTLDELIQEGHISPPLALRVMTTFDKAINKALSQRAKNKITFKASKLKTYRFCDNVWTFMMEDVEFRDSTKPFEGTIDRVKFVACDGRAAGQTH</sequence>
<evidence type="ECO:0000313" key="10">
    <source>
        <dbReference type="WBParaSite" id="PSAMB.scaffold899size38983.g9649.t1"/>
    </source>
</evidence>
<evidence type="ECO:0000256" key="6">
    <source>
        <dbReference type="PIRNR" id="PIRNR009415"/>
    </source>
</evidence>
<evidence type="ECO:0000256" key="1">
    <source>
        <dbReference type="ARBA" id="ARBA00004123"/>
    </source>
</evidence>
<dbReference type="CDD" id="cd10014">
    <property type="entry name" value="TFIIA_gamma_C"/>
    <property type="match status" value="1"/>
</dbReference>
<organism evidence="9 10">
    <name type="scientific">Plectus sambesii</name>
    <dbReference type="NCBI Taxonomy" id="2011161"/>
    <lineage>
        <taxon>Eukaryota</taxon>
        <taxon>Metazoa</taxon>
        <taxon>Ecdysozoa</taxon>
        <taxon>Nematoda</taxon>
        <taxon>Chromadorea</taxon>
        <taxon>Plectida</taxon>
        <taxon>Plectina</taxon>
        <taxon>Plectoidea</taxon>
        <taxon>Plectidae</taxon>
        <taxon>Plectus</taxon>
    </lineage>
</organism>
<dbReference type="PIRSF" id="PIRSF009415">
    <property type="entry name" value="Hum_TFIIA_gamma"/>
    <property type="match status" value="1"/>
</dbReference>
<evidence type="ECO:0000256" key="4">
    <source>
        <dbReference type="ARBA" id="ARBA00023163"/>
    </source>
</evidence>
<keyword evidence="5 6" id="KW-0539">Nucleus</keyword>
<evidence type="ECO:0000259" key="7">
    <source>
        <dbReference type="Pfam" id="PF02268"/>
    </source>
</evidence>
<dbReference type="WBParaSite" id="PSAMB.scaffold899size38983.g9649.t1">
    <property type="protein sequence ID" value="PSAMB.scaffold899size38983.g9649.t1"/>
    <property type="gene ID" value="PSAMB.scaffold899size38983.g9649"/>
</dbReference>
<accession>A0A914XQ23</accession>
<keyword evidence="9" id="KW-1185">Reference proteome</keyword>
<dbReference type="Gene3D" id="2.30.18.10">
    <property type="entry name" value="Transcription factor IIA (TFIIA), beta-barrel domain"/>
    <property type="match status" value="1"/>
</dbReference>